<dbReference type="AlphaFoldDB" id="A0A232M3B6"/>
<dbReference type="Proteomes" id="UP000243515">
    <property type="component" value="Unassembled WGS sequence"/>
</dbReference>
<gene>
    <name evidence="1" type="ORF">Egran_01652</name>
</gene>
<name>A0A232M3B6_9EURO</name>
<evidence type="ECO:0000313" key="1">
    <source>
        <dbReference type="EMBL" id="OXV10587.1"/>
    </source>
</evidence>
<dbReference type="EMBL" id="NPHW01002867">
    <property type="protein sequence ID" value="OXV10587.1"/>
    <property type="molecule type" value="Genomic_DNA"/>
</dbReference>
<evidence type="ECO:0000313" key="2">
    <source>
        <dbReference type="Proteomes" id="UP000243515"/>
    </source>
</evidence>
<sequence>MDKEQAYSNSVEVWDKFKPGLRRTSTLEKELQVWHGWKPTSRLEETQLEETQLEEAQVEKTYVRVMQVVHARFRFGVLQAPQIPHDGALGSVIAPDFWTTTVKDLNGSAGSRYEFDDDNDELISHDTWSCFKIKQVQTKPKLEYTWQQLALFVKWRATDNSNLVLTLDAGQDIQKELDRRLQSIDERDPYSWQVVFVEEVIKLYDKSVWSLRDLVRKVEKTRGSHCSLSEISHLHEISRHLGHSHETLDIAINIIKSISSEHEAFWNERKMYSPDKQVQRRLSSLSLELSNITRRSVSIKERLQYEINLVLGPQHGFSPKYRHDENYLGDNPHISSGNICIATQTIGLWREIFGSTG</sequence>
<organism evidence="1 2">
    <name type="scientific">Elaphomyces granulatus</name>
    <dbReference type="NCBI Taxonomy" id="519963"/>
    <lineage>
        <taxon>Eukaryota</taxon>
        <taxon>Fungi</taxon>
        <taxon>Dikarya</taxon>
        <taxon>Ascomycota</taxon>
        <taxon>Pezizomycotina</taxon>
        <taxon>Eurotiomycetes</taxon>
        <taxon>Eurotiomycetidae</taxon>
        <taxon>Eurotiales</taxon>
        <taxon>Elaphomycetaceae</taxon>
        <taxon>Elaphomyces</taxon>
    </lineage>
</organism>
<accession>A0A232M3B6</accession>
<reference evidence="1 2" key="1">
    <citation type="journal article" date="2015" name="Environ. Microbiol.">
        <title>Metagenome sequence of Elaphomyces granulatus from sporocarp tissue reveals Ascomycota ectomycorrhizal fingerprints of genome expansion and a Proteobacteria-rich microbiome.</title>
        <authorList>
            <person name="Quandt C.A."/>
            <person name="Kohler A."/>
            <person name="Hesse C.N."/>
            <person name="Sharpton T.J."/>
            <person name="Martin F."/>
            <person name="Spatafora J.W."/>
        </authorList>
    </citation>
    <scope>NUCLEOTIDE SEQUENCE [LARGE SCALE GENOMIC DNA]</scope>
    <source>
        <strain evidence="1 2">OSC145934</strain>
    </source>
</reference>
<keyword evidence="2" id="KW-1185">Reference proteome</keyword>
<comment type="caution">
    <text evidence="1">The sequence shown here is derived from an EMBL/GenBank/DDBJ whole genome shotgun (WGS) entry which is preliminary data.</text>
</comment>
<dbReference type="OrthoDB" id="5207033at2759"/>
<protein>
    <submittedName>
        <fullName evidence="1">Uncharacterized protein</fullName>
    </submittedName>
</protein>
<proteinExistence type="predicted"/>